<dbReference type="EMBL" id="JAAAXJ010000001">
    <property type="protein sequence ID" value="NBJ22941.1"/>
    <property type="molecule type" value="Genomic_DNA"/>
</dbReference>
<dbReference type="PROSITE" id="PS50113">
    <property type="entry name" value="PAC"/>
    <property type="match status" value="1"/>
</dbReference>
<dbReference type="Gene3D" id="3.30.565.10">
    <property type="entry name" value="Histidine kinase-like ATPase, C-terminal domain"/>
    <property type="match status" value="1"/>
</dbReference>
<feature type="domain" description="Histidine kinase" evidence="17">
    <location>
        <begin position="329"/>
        <end position="521"/>
    </location>
</feature>
<evidence type="ECO:0000256" key="12">
    <source>
        <dbReference type="ARBA" id="ARBA00022777"/>
    </source>
</evidence>
<evidence type="ECO:0000256" key="16">
    <source>
        <dbReference type="ARBA" id="ARBA00023170"/>
    </source>
</evidence>
<evidence type="ECO:0000259" key="19">
    <source>
        <dbReference type="PROSITE" id="PS50113"/>
    </source>
</evidence>
<dbReference type="InterPro" id="IPR011495">
    <property type="entry name" value="Sig_transdc_His_kin_sub2_dim/P"/>
</dbReference>
<keyword evidence="15" id="KW-0843">Virulence</keyword>
<dbReference type="SMART" id="SM00387">
    <property type="entry name" value="HATPase_c"/>
    <property type="match status" value="1"/>
</dbReference>
<dbReference type="RefSeq" id="WP_161721545.1">
    <property type="nucleotide sequence ID" value="NZ_JAAAXI010000002.1"/>
</dbReference>
<dbReference type="EC" id="2.7.13.3" evidence="2"/>
<dbReference type="PROSITE" id="PS50109">
    <property type="entry name" value="HIS_KIN"/>
    <property type="match status" value="1"/>
</dbReference>
<evidence type="ECO:0000313" key="20">
    <source>
        <dbReference type="EMBL" id="NBJ22941.1"/>
    </source>
</evidence>
<evidence type="ECO:0000256" key="6">
    <source>
        <dbReference type="ARBA" id="ARBA00022606"/>
    </source>
</evidence>
<dbReference type="Pfam" id="PF13185">
    <property type="entry name" value="GAF_2"/>
    <property type="match status" value="1"/>
</dbReference>
<dbReference type="InterPro" id="IPR000014">
    <property type="entry name" value="PAS"/>
</dbReference>
<dbReference type="SUPFAM" id="SSF55785">
    <property type="entry name" value="PYP-like sensor domain (PAS domain)"/>
    <property type="match status" value="1"/>
</dbReference>
<dbReference type="CDD" id="cd00130">
    <property type="entry name" value="PAS"/>
    <property type="match status" value="1"/>
</dbReference>
<comment type="catalytic activity">
    <reaction evidence="1">
        <text>ATP + protein L-histidine = ADP + protein N-phospho-L-histidine.</text>
        <dbReference type="EC" id="2.7.13.3"/>
    </reaction>
</comment>
<dbReference type="SUPFAM" id="SSF55781">
    <property type="entry name" value="GAF domain-like"/>
    <property type="match status" value="1"/>
</dbReference>
<dbReference type="InterPro" id="IPR001610">
    <property type="entry name" value="PAC"/>
</dbReference>
<evidence type="ECO:0000256" key="7">
    <source>
        <dbReference type="ARBA" id="ARBA00022630"/>
    </source>
</evidence>
<dbReference type="SMART" id="SM00065">
    <property type="entry name" value="GAF"/>
    <property type="match status" value="1"/>
</dbReference>
<evidence type="ECO:0000256" key="11">
    <source>
        <dbReference type="ARBA" id="ARBA00022741"/>
    </source>
</evidence>
<dbReference type="InterPro" id="IPR035965">
    <property type="entry name" value="PAS-like_dom_sf"/>
</dbReference>
<evidence type="ECO:0000259" key="17">
    <source>
        <dbReference type="PROSITE" id="PS50109"/>
    </source>
</evidence>
<evidence type="ECO:0000256" key="2">
    <source>
        <dbReference type="ARBA" id="ARBA00012438"/>
    </source>
</evidence>
<keyword evidence="16" id="KW-0675">Receptor</keyword>
<evidence type="ECO:0000256" key="10">
    <source>
        <dbReference type="ARBA" id="ARBA00022737"/>
    </source>
</evidence>
<dbReference type="Gene3D" id="3.30.450.40">
    <property type="match status" value="1"/>
</dbReference>
<comment type="caution">
    <text evidence="20">The sequence shown here is derived from an EMBL/GenBank/DDBJ whole genome shotgun (WGS) entry which is preliminary data.</text>
</comment>
<evidence type="ECO:0000256" key="13">
    <source>
        <dbReference type="ARBA" id="ARBA00022840"/>
    </source>
</evidence>
<evidence type="ECO:0000256" key="5">
    <source>
        <dbReference type="ARBA" id="ARBA00022553"/>
    </source>
</evidence>
<evidence type="ECO:0000256" key="9">
    <source>
        <dbReference type="ARBA" id="ARBA00022679"/>
    </source>
</evidence>
<keyword evidence="8" id="KW-0288">FMN</keyword>
<proteinExistence type="predicted"/>
<evidence type="ECO:0000256" key="1">
    <source>
        <dbReference type="ARBA" id="ARBA00000085"/>
    </source>
</evidence>
<gene>
    <name evidence="20" type="ORF">GR303_01025</name>
</gene>
<evidence type="ECO:0000256" key="8">
    <source>
        <dbReference type="ARBA" id="ARBA00022643"/>
    </source>
</evidence>
<evidence type="ECO:0000256" key="3">
    <source>
        <dbReference type="ARBA" id="ARBA00021740"/>
    </source>
</evidence>
<dbReference type="SUPFAM" id="SSF55874">
    <property type="entry name" value="ATPase domain of HSP90 chaperone/DNA topoisomerase II/histidine kinase"/>
    <property type="match status" value="1"/>
</dbReference>
<dbReference type="PANTHER" id="PTHR41523:SF8">
    <property type="entry name" value="ETHYLENE RESPONSE SENSOR PROTEIN"/>
    <property type="match status" value="1"/>
</dbReference>
<reference evidence="20 21" key="1">
    <citation type="submission" date="2020-01" db="EMBL/GenBank/DDBJ databases">
        <title>Microvirga sp. nov., an arsenate reduction bacterium isolated from Tibet hotspring sediments.</title>
        <authorList>
            <person name="Yuan C.-G."/>
        </authorList>
    </citation>
    <scope>NUCLEOTIDE SEQUENCE [LARGE SCALE GENOMIC DNA]</scope>
    <source>
        <strain evidence="20 21">SYSU G3D203</strain>
    </source>
</reference>
<evidence type="ECO:0000256" key="14">
    <source>
        <dbReference type="ARBA" id="ARBA00022991"/>
    </source>
</evidence>
<evidence type="ECO:0000256" key="15">
    <source>
        <dbReference type="ARBA" id="ARBA00023026"/>
    </source>
</evidence>
<keyword evidence="6" id="KW-0716">Sensory transduction</keyword>
<keyword evidence="12" id="KW-0418">Kinase</keyword>
<dbReference type="Pfam" id="PF02518">
    <property type="entry name" value="HATPase_c"/>
    <property type="match status" value="1"/>
</dbReference>
<evidence type="ECO:0000259" key="18">
    <source>
        <dbReference type="PROSITE" id="PS50112"/>
    </source>
</evidence>
<dbReference type="InterPro" id="IPR000700">
    <property type="entry name" value="PAS-assoc_C"/>
</dbReference>
<dbReference type="InterPro" id="IPR011102">
    <property type="entry name" value="Sig_transdc_His_kinase_HWE"/>
</dbReference>
<keyword evidence="11" id="KW-0547">Nucleotide-binding</keyword>
<dbReference type="PROSITE" id="PS50112">
    <property type="entry name" value="PAS"/>
    <property type="match status" value="1"/>
</dbReference>
<dbReference type="InterPro" id="IPR029016">
    <property type="entry name" value="GAF-like_dom_sf"/>
</dbReference>
<protein>
    <recommendedName>
        <fullName evidence="3">Blue-light-activated histidine kinase</fullName>
        <ecNumber evidence="2">2.7.13.3</ecNumber>
    </recommendedName>
</protein>
<dbReference type="InterPro" id="IPR005467">
    <property type="entry name" value="His_kinase_dom"/>
</dbReference>
<keyword evidence="14" id="KW-0157">Chromophore</keyword>
<keyword evidence="13" id="KW-0067">ATP-binding</keyword>
<dbReference type="Proteomes" id="UP000818323">
    <property type="component" value="Unassembled WGS sequence"/>
</dbReference>
<evidence type="ECO:0000313" key="21">
    <source>
        <dbReference type="Proteomes" id="UP000818323"/>
    </source>
</evidence>
<keyword evidence="10" id="KW-0677">Repeat</keyword>
<organism evidence="20 21">
    <name type="scientific">Microvirga arsenatis</name>
    <dbReference type="NCBI Taxonomy" id="2692265"/>
    <lineage>
        <taxon>Bacteria</taxon>
        <taxon>Pseudomonadati</taxon>
        <taxon>Pseudomonadota</taxon>
        <taxon>Alphaproteobacteria</taxon>
        <taxon>Hyphomicrobiales</taxon>
        <taxon>Methylobacteriaceae</taxon>
        <taxon>Microvirga</taxon>
    </lineage>
</organism>
<accession>A0ABW9YVM6</accession>
<dbReference type="InterPro" id="IPR036890">
    <property type="entry name" value="HATPase_C_sf"/>
</dbReference>
<dbReference type="SMART" id="SM00911">
    <property type="entry name" value="HWE_HK"/>
    <property type="match status" value="1"/>
</dbReference>
<keyword evidence="4" id="KW-0600">Photoreceptor protein</keyword>
<dbReference type="NCBIfam" id="TIGR00229">
    <property type="entry name" value="sensory_box"/>
    <property type="match status" value="1"/>
</dbReference>
<dbReference type="Gene3D" id="3.30.450.20">
    <property type="entry name" value="PAS domain"/>
    <property type="match status" value="1"/>
</dbReference>
<dbReference type="InterPro" id="IPR003594">
    <property type="entry name" value="HATPase_dom"/>
</dbReference>
<dbReference type="Pfam" id="PF07568">
    <property type="entry name" value="HisKA_2"/>
    <property type="match status" value="1"/>
</dbReference>
<keyword evidence="21" id="KW-1185">Reference proteome</keyword>
<keyword evidence="5" id="KW-0597">Phosphoprotein</keyword>
<name>A0ABW9YVM6_9HYPH</name>
<dbReference type="PANTHER" id="PTHR41523">
    <property type="entry name" value="TWO-COMPONENT SYSTEM SENSOR PROTEIN"/>
    <property type="match status" value="1"/>
</dbReference>
<keyword evidence="9" id="KW-0808">Transferase</keyword>
<evidence type="ECO:0000256" key="4">
    <source>
        <dbReference type="ARBA" id="ARBA00022543"/>
    </source>
</evidence>
<dbReference type="SMART" id="SM00086">
    <property type="entry name" value="PAC"/>
    <property type="match status" value="1"/>
</dbReference>
<dbReference type="InterPro" id="IPR003018">
    <property type="entry name" value="GAF"/>
</dbReference>
<sequence length="522" mass="57996">MSISPSHPKGPELLPLSQRSEELAYRLRQQEALAGFALFALQATELDLLLQEACRVSANGLGSELSKVLEYRPEDDKFLLRAGVGWRPGLVGHALVGSDIASAAGYAFRTGEAVISSHLGAAAAEGEDRFRASQIMVEHGVRRAINVPIRGREWSYGVLEVDSPQENKFTQADITFLGGVANILGVAMERIRMERAVQESEEGFRTLANSIPQLAWMADPSGAVYWYNDRWFEYTGSTLDEMRGWGWRAVHHPDHVEGVVERIRHAFETGENWEDTFPLRGRDGEYRWFLSRALPVRDADGRILRWFGTGTDVTRQREAEERSQLMTQEVSHRVKNSLALVASLLGLQSRSTASAEARQALEDAYARVQTIAQIHDRLWRQYDAESVDLCGFLNDLCRKLQETAVEHRLEFHGHPVMISIDRAISLGLLLNEIVTNAFKYAYPEGGGGPVQVRLSAKGGQLRLKVTDLGVGLPADFDLSKNRRSLGSRLIVNTARQLQAQVEAGPNTPSGARFTVTMPIQPA</sequence>
<dbReference type="Pfam" id="PF08448">
    <property type="entry name" value="PAS_4"/>
    <property type="match status" value="1"/>
</dbReference>
<feature type="domain" description="PAC" evidence="19">
    <location>
        <begin position="271"/>
        <end position="325"/>
    </location>
</feature>
<dbReference type="InterPro" id="IPR013656">
    <property type="entry name" value="PAS_4"/>
</dbReference>
<keyword evidence="7" id="KW-0285">Flavoprotein</keyword>
<dbReference type="SMART" id="SM00091">
    <property type="entry name" value="PAS"/>
    <property type="match status" value="1"/>
</dbReference>
<feature type="domain" description="PAS" evidence="18">
    <location>
        <begin position="200"/>
        <end position="270"/>
    </location>
</feature>